<dbReference type="InterPro" id="IPR011042">
    <property type="entry name" value="6-blade_b-propeller_TolB-like"/>
</dbReference>
<dbReference type="GO" id="GO:0046872">
    <property type="term" value="F:metal ion binding"/>
    <property type="evidence" value="ECO:0007669"/>
    <property type="project" value="UniProtKB-KW"/>
</dbReference>
<dbReference type="Pfam" id="PF00034">
    <property type="entry name" value="Cytochrom_C"/>
    <property type="match status" value="1"/>
</dbReference>
<dbReference type="Gene3D" id="2.120.10.30">
    <property type="entry name" value="TolB, C-terminal domain"/>
    <property type="match status" value="1"/>
</dbReference>
<dbReference type="AlphaFoldDB" id="A0A368KNV8"/>
<dbReference type="Proteomes" id="UP000253562">
    <property type="component" value="Unassembled WGS sequence"/>
</dbReference>
<keyword evidence="1 4" id="KW-0349">Heme</keyword>
<dbReference type="InterPro" id="IPR036909">
    <property type="entry name" value="Cyt_c-like_dom_sf"/>
</dbReference>
<dbReference type="GO" id="GO:0009055">
    <property type="term" value="F:electron transfer activity"/>
    <property type="evidence" value="ECO:0007669"/>
    <property type="project" value="InterPro"/>
</dbReference>
<comment type="caution">
    <text evidence="6">The sequence shown here is derived from an EMBL/GenBank/DDBJ whole genome shotgun (WGS) entry which is preliminary data.</text>
</comment>
<dbReference type="InterPro" id="IPR009056">
    <property type="entry name" value="Cyt_c-like_dom"/>
</dbReference>
<dbReference type="InterPro" id="IPR011041">
    <property type="entry name" value="Quinoprot_gluc/sorb_DH_b-prop"/>
</dbReference>
<evidence type="ECO:0000256" key="3">
    <source>
        <dbReference type="ARBA" id="ARBA00023004"/>
    </source>
</evidence>
<gene>
    <name evidence="6" type="ORF">DTL42_16770</name>
</gene>
<dbReference type="SUPFAM" id="SSF50952">
    <property type="entry name" value="Soluble quinoprotein glucose dehydrogenase"/>
    <property type="match status" value="1"/>
</dbReference>
<dbReference type="SUPFAM" id="SSF46626">
    <property type="entry name" value="Cytochrome c"/>
    <property type="match status" value="1"/>
</dbReference>
<name>A0A368KNV8_9BACT</name>
<evidence type="ECO:0000313" key="6">
    <source>
        <dbReference type="EMBL" id="RCS46134.1"/>
    </source>
</evidence>
<dbReference type="PROSITE" id="PS51007">
    <property type="entry name" value="CYTC"/>
    <property type="match status" value="1"/>
</dbReference>
<dbReference type="PANTHER" id="PTHR33546:SF1">
    <property type="entry name" value="LARGE, MULTIFUNCTIONAL SECRETED PROTEIN"/>
    <property type="match status" value="1"/>
</dbReference>
<proteinExistence type="predicted"/>
<evidence type="ECO:0000256" key="2">
    <source>
        <dbReference type="ARBA" id="ARBA00022723"/>
    </source>
</evidence>
<protein>
    <submittedName>
        <fullName evidence="6">Heme-binding protein</fullName>
    </submittedName>
</protein>
<evidence type="ECO:0000256" key="1">
    <source>
        <dbReference type="ARBA" id="ARBA00022617"/>
    </source>
</evidence>
<dbReference type="InterPro" id="IPR013427">
    <property type="entry name" value="Haem-bd_dom_put"/>
</dbReference>
<dbReference type="EMBL" id="QPEX01000033">
    <property type="protein sequence ID" value="RCS46134.1"/>
    <property type="molecule type" value="Genomic_DNA"/>
</dbReference>
<dbReference type="NCBIfam" id="TIGR02603">
    <property type="entry name" value="CxxCH_TIGR02603"/>
    <property type="match status" value="1"/>
</dbReference>
<accession>A0A368KNV8</accession>
<feature type="domain" description="Cytochrome c" evidence="5">
    <location>
        <begin position="709"/>
        <end position="847"/>
    </location>
</feature>
<reference evidence="6 7" key="1">
    <citation type="submission" date="2018-07" db="EMBL/GenBank/DDBJ databases">
        <title>Comparative genomes isolates from brazilian mangrove.</title>
        <authorList>
            <person name="De Araujo J.E."/>
            <person name="Taketani R.G."/>
            <person name="Silva M.C.P."/>
            <person name="Lourenco M.V."/>
            <person name="Oliveira V.M."/>
            <person name="Andreote F.D."/>
        </authorList>
    </citation>
    <scope>NUCLEOTIDE SEQUENCE [LARGE SCALE GENOMIC DNA]</scope>
    <source>
        <strain evidence="6 7">HEX PRIS-MGV</strain>
    </source>
</reference>
<keyword evidence="3 4" id="KW-0408">Iron</keyword>
<keyword evidence="2 4" id="KW-0479">Metal-binding</keyword>
<evidence type="ECO:0000259" key="5">
    <source>
        <dbReference type="PROSITE" id="PS51007"/>
    </source>
</evidence>
<evidence type="ECO:0000256" key="4">
    <source>
        <dbReference type="PROSITE-ProRule" id="PRU00433"/>
    </source>
</evidence>
<dbReference type="GO" id="GO:0020037">
    <property type="term" value="F:heme binding"/>
    <property type="evidence" value="ECO:0007669"/>
    <property type="project" value="InterPro"/>
</dbReference>
<evidence type="ECO:0000313" key="7">
    <source>
        <dbReference type="Proteomes" id="UP000253562"/>
    </source>
</evidence>
<dbReference type="Gene3D" id="1.10.760.10">
    <property type="entry name" value="Cytochrome c-like domain"/>
    <property type="match status" value="1"/>
</dbReference>
<dbReference type="PANTHER" id="PTHR33546">
    <property type="entry name" value="LARGE, MULTIFUNCTIONAL SECRETED PROTEIN-RELATED"/>
    <property type="match status" value="1"/>
</dbReference>
<dbReference type="OrthoDB" id="223239at2"/>
<organism evidence="6 7">
    <name type="scientific">Bremerella cremea</name>
    <dbReference type="NCBI Taxonomy" id="1031537"/>
    <lineage>
        <taxon>Bacteria</taxon>
        <taxon>Pseudomonadati</taxon>
        <taxon>Planctomycetota</taxon>
        <taxon>Planctomycetia</taxon>
        <taxon>Pirellulales</taxon>
        <taxon>Pirellulaceae</taxon>
        <taxon>Bremerella</taxon>
    </lineage>
</organism>
<sequence>MIRLGSLPKTELFTNPKSFSSHQASYPPMTKHSTFSLLGLLAMASCMVNVVAAKEPGATDPSHFKVADGFNVELLYSVPKDQQGSWVSMCIGPDKNLIVCDQYGKLYSVEVPPPGEKGEVVVTPIDVQIGGAQGLIWAFDSLYVVVNSGQFPSGLHRVTDSNGDGKLDKVTELRKLNGGGEHGPHAIMVHPDGKNLVIVCGNQTDLTKIDSSRVPQVWDEDLVLPRIFGRGFMRDKMAPGGYICKIDPEGKNWEVLATGFRNEYDAAFNRDGELFTYDADMEWDLNTPWYRPTRICHVVSGAEFGWRNGSGKWPEYYEDSAPGLVDIGPGSPTGVTFGYGADFPQKYQDAFYACDWSYGKLYAVHLEPNGATYKGTPEEFITGTPLPLTDIVVNPHDKAMYFTVGGRKTQSGLYRVTYTGDKAQEAVAETGLTDAQKLRRELEKLHVTQDAAGLDLALQNLGSEDRFLRQAARIGLEHHNPAQWQDKALELNDTYSVIETAIALARVGDDSLRNKLLDKLDAIDYASATKQQKLGLLRAYELVLIRMGDDAEVRDRYLKRLEPLLPAESPEENRMLAELLVRLQSPTAAPKLVALLEASPTQEEQIELAKSIRLLKAGWTDELQERYFKWFHKAASYRGGASFDLFVQDIKKEAVDNLSDKRKQELASVLEFKPQSSAPSFSGKPRTLVKKWTVEDLAGIVEPGNLKQRNFDKGQQLFAEASCFACHRFAGQGGAIGPDLTALSGRFSPRDILESVILPSKQVSDQYQAIKALTDDGKVVVGRIVNLNGDNIAINTNMLDPNAITNVNRNHLEEIVPSEQSMMPEGLLDNFTEEEIKDLMAYMLSRGDRENEMFAK</sequence>